<keyword evidence="2" id="KW-1185">Reference proteome</keyword>
<accession>A0ABW6AIR0</accession>
<comment type="caution">
    <text evidence="1">The sequence shown here is derived from an EMBL/GenBank/DDBJ whole genome shotgun (WGS) entry which is preliminary data.</text>
</comment>
<reference evidence="2" key="1">
    <citation type="journal article" date="2019" name="Int. J. Syst. Evol. Microbiol.">
        <title>The Global Catalogue of Microorganisms (GCM) 10K type strain sequencing project: providing services to taxonomists for standard genome sequencing and annotation.</title>
        <authorList>
            <consortium name="The Broad Institute Genomics Platform"/>
            <consortium name="The Broad Institute Genome Sequencing Center for Infectious Disease"/>
            <person name="Wu L."/>
            <person name="Ma J."/>
        </authorList>
    </citation>
    <scope>NUCLEOTIDE SEQUENCE [LARGE SCALE GENOMIC DNA]</scope>
    <source>
        <strain evidence="2">KCTC 52490</strain>
    </source>
</reference>
<dbReference type="RefSeq" id="WP_381502665.1">
    <property type="nucleotide sequence ID" value="NZ_JBHUOM010000012.1"/>
</dbReference>
<organism evidence="1 2">
    <name type="scientific">Spirosoma flavum</name>
    <dbReference type="NCBI Taxonomy" id="2048557"/>
    <lineage>
        <taxon>Bacteria</taxon>
        <taxon>Pseudomonadati</taxon>
        <taxon>Bacteroidota</taxon>
        <taxon>Cytophagia</taxon>
        <taxon>Cytophagales</taxon>
        <taxon>Cytophagaceae</taxon>
        <taxon>Spirosoma</taxon>
    </lineage>
</organism>
<name>A0ABW6AIR0_9BACT</name>
<evidence type="ECO:0000313" key="1">
    <source>
        <dbReference type="EMBL" id="MFD2935201.1"/>
    </source>
</evidence>
<protein>
    <recommendedName>
        <fullName evidence="3">Outer membrane protein beta-barrel domain-containing protein</fullName>
    </recommendedName>
</protein>
<evidence type="ECO:0000313" key="2">
    <source>
        <dbReference type="Proteomes" id="UP001597512"/>
    </source>
</evidence>
<sequence length="178" mass="19717">MKTAPYFYLVIFLFVTIPPQTIAQQLTLSSSRTAFGKGSEQLTVTYGYGRGSLAENRSVIQIQAGYYVANRLLIGVAGSMMRKWIGELHTDNKFSAGPLVRYQFTSSRLSPFAQLAYQLGNPTLDPTRHQAVMFTPGVNLALLSQVRIEASYGFLFIPSRERIGQPQLGATILFGSKR</sequence>
<dbReference type="EMBL" id="JBHUOM010000012">
    <property type="protein sequence ID" value="MFD2935201.1"/>
    <property type="molecule type" value="Genomic_DNA"/>
</dbReference>
<proteinExistence type="predicted"/>
<evidence type="ECO:0008006" key="3">
    <source>
        <dbReference type="Google" id="ProtNLM"/>
    </source>
</evidence>
<dbReference type="Proteomes" id="UP001597512">
    <property type="component" value="Unassembled WGS sequence"/>
</dbReference>
<gene>
    <name evidence="1" type="ORF">ACFS25_15520</name>
</gene>